<dbReference type="InterPro" id="IPR032782">
    <property type="entry name" value="KhpB_N"/>
</dbReference>
<gene>
    <name evidence="2" type="ORF">AZI98_17680</name>
</gene>
<dbReference type="Pfam" id="PF03961">
    <property type="entry name" value="FapA"/>
    <property type="match status" value="2"/>
</dbReference>
<dbReference type="Proteomes" id="UP000076476">
    <property type="component" value="Unassembled WGS sequence"/>
</dbReference>
<protein>
    <recommendedName>
        <fullName evidence="1">RNA-binding protein KhpB N-terminal domain-containing protein</fullName>
    </recommendedName>
</protein>
<dbReference type="EMBL" id="LWBR01000075">
    <property type="protein sequence ID" value="KZN94825.1"/>
    <property type="molecule type" value="Genomic_DNA"/>
</dbReference>
<dbReference type="Gene3D" id="3.30.30.80">
    <property type="entry name" value="probable RNA-binding protein from clostridium symbiosum atcc 14940"/>
    <property type="match status" value="1"/>
</dbReference>
<dbReference type="AlphaFoldDB" id="A0A165WAY3"/>
<dbReference type="SUPFAM" id="SSF63848">
    <property type="entry name" value="Cell-division inhibitor MinC, C-terminal domain"/>
    <property type="match status" value="1"/>
</dbReference>
<dbReference type="GO" id="GO:0000902">
    <property type="term" value="P:cell morphogenesis"/>
    <property type="evidence" value="ECO:0007669"/>
    <property type="project" value="InterPro"/>
</dbReference>
<dbReference type="PANTHER" id="PTHR38032">
    <property type="entry name" value="POLYMERASE-RELATED"/>
    <property type="match status" value="1"/>
</dbReference>
<proteinExistence type="predicted"/>
<organism evidence="2 3">
    <name type="scientific">Aeribacillus pallidus</name>
    <dbReference type="NCBI Taxonomy" id="33936"/>
    <lineage>
        <taxon>Bacteria</taxon>
        <taxon>Bacillati</taxon>
        <taxon>Bacillota</taxon>
        <taxon>Bacilli</taxon>
        <taxon>Bacillales</taxon>
        <taxon>Bacillaceae</taxon>
        <taxon>Aeribacillus</taxon>
    </lineage>
</organism>
<dbReference type="InterPro" id="IPR038247">
    <property type="entry name" value="Jag_N_dom_sf"/>
</dbReference>
<feature type="domain" description="RNA-binding protein KhpB N-terminal" evidence="1">
    <location>
        <begin position="8"/>
        <end position="59"/>
    </location>
</feature>
<evidence type="ECO:0000259" key="1">
    <source>
        <dbReference type="SMART" id="SM01245"/>
    </source>
</evidence>
<comment type="caution">
    <text evidence="2">The sequence shown here is derived from an EMBL/GenBank/DDBJ whole genome shotgun (WGS) entry which is preliminary data.</text>
</comment>
<evidence type="ECO:0000313" key="2">
    <source>
        <dbReference type="EMBL" id="KZN94825.1"/>
    </source>
</evidence>
<dbReference type="InterPro" id="IPR046866">
    <property type="entry name" value="FapA_N"/>
</dbReference>
<dbReference type="InterPro" id="IPR046865">
    <property type="entry name" value="FapA_b_solenoid"/>
</dbReference>
<dbReference type="PANTHER" id="PTHR38032:SF1">
    <property type="entry name" value="RNA-BINDING PROTEIN KHPB N-TERMINAL DOMAIN-CONTAINING PROTEIN"/>
    <property type="match status" value="1"/>
</dbReference>
<name>A0A165WAY3_9BACI</name>
<accession>A0A165WAY3</accession>
<sequence length="681" mass="75854">MQMNQSVLAKGKNIQEAIELGLSILGTDKEKVSIEIIEKGGKGFWKIGSKQAIVRLTKLDDQETSSKQSSIKQDPLEQIIDSLEIESFASSVPIKENSLEGKVWIKDGKLYCQPASNKYPTVTVGKGIKLYKNGQIITGTTIVTEMDEYKIQTDEVVTEGKWDITIDSDKLHVFLQIEPGYRKTYKVKDIEPSEHIVLEGEEIVETIPAVDYNQILKKLEELRVIHGFNHNEIIKAIHTDRPGKFTIASGMKPKEGENGKIELLVDLNKGAKVKEKEDGTVDFREKQEFPSVEKGQVIAIVHPPVPGIPGITVTNEPLPPKPTYPLTIQPGKGIALIEQGKKILATETGRPLIEQRGLIVRVSILPKLVHSHDVNLLSGNIRFKGDLDVLGNVEEGMVVEADGNILIQKNVYGATISSKNAIVVHGSFIKSTISAGKQNIYSSELIRLLTSIQEQMDQLIKSIYQVIKLPAYKMSDYSSKGLQPLIKILLEKKFNNLLTLVKQYIATCNNGSHILELEWLTISEQLRLCFLSPAVNEYHTIEKINQLMQKITELLERQKNEQDDHCFVKLKYAQNSTIYSRGDIFITGQGCFNSKVYAGGTIAIKNVLRGGEIFSEKEVMVRESGSESGVMTKISVPSNGKIIIDHANEGTIIEIGKMKHVFHEGKRNIIAKLDKNGNLVF</sequence>
<dbReference type="SMART" id="SM01245">
    <property type="entry name" value="Jag_N"/>
    <property type="match status" value="1"/>
</dbReference>
<evidence type="ECO:0000313" key="3">
    <source>
        <dbReference type="Proteomes" id="UP000076476"/>
    </source>
</evidence>
<dbReference type="InterPro" id="IPR005646">
    <property type="entry name" value="FapA"/>
</dbReference>
<dbReference type="STRING" id="33936.AZI98_17680"/>
<dbReference type="InterPro" id="IPR036145">
    <property type="entry name" value="MinC_C_sf"/>
</dbReference>
<reference evidence="2 3" key="1">
    <citation type="submission" date="2016-04" db="EMBL/GenBank/DDBJ databases">
        <title>Draft genome sequence of Aeribacillus pallidus 8m3 from petroleum reservoir.</title>
        <authorList>
            <person name="Poltaraus A.B."/>
            <person name="Nazina T.N."/>
            <person name="Tourova T.P."/>
            <person name="Malakho S.M."/>
            <person name="Korshunova A.V."/>
            <person name="Sokolova D.S."/>
        </authorList>
    </citation>
    <scope>NUCLEOTIDE SEQUENCE [LARGE SCALE GENOMIC DNA]</scope>
    <source>
        <strain evidence="2 3">8m3</strain>
    </source>
</reference>
<dbReference type="Pfam" id="PF14804">
    <property type="entry name" value="Jag_N"/>
    <property type="match status" value="1"/>
</dbReference>
<dbReference type="Pfam" id="PF20250">
    <property type="entry name" value="FapA_N"/>
    <property type="match status" value="1"/>
</dbReference>
<keyword evidence="3" id="KW-1185">Reference proteome</keyword>